<dbReference type="Pfam" id="PF10551">
    <property type="entry name" value="MULE"/>
    <property type="match status" value="1"/>
</dbReference>
<dbReference type="PANTHER" id="PTHR47718:SF13">
    <property type="entry name" value="OS09G0290500 PROTEIN"/>
    <property type="match status" value="1"/>
</dbReference>
<evidence type="ECO:0000313" key="7">
    <source>
        <dbReference type="Proteomes" id="UP001497457"/>
    </source>
</evidence>
<feature type="domain" description="SWIM-type" evidence="5">
    <location>
        <begin position="529"/>
        <end position="567"/>
    </location>
</feature>
<dbReference type="GO" id="GO:0008270">
    <property type="term" value="F:zinc ion binding"/>
    <property type="evidence" value="ECO:0007669"/>
    <property type="project" value="UniProtKB-KW"/>
</dbReference>
<name>A0ABC9BWV8_9POAL</name>
<dbReference type="PROSITE" id="PS50966">
    <property type="entry name" value="ZF_SWIM"/>
    <property type="match status" value="1"/>
</dbReference>
<keyword evidence="3" id="KW-0862">Zinc</keyword>
<gene>
    <name evidence="6" type="ORF">URODEC1_LOCUS69046</name>
</gene>
<evidence type="ECO:0000256" key="1">
    <source>
        <dbReference type="ARBA" id="ARBA00022723"/>
    </source>
</evidence>
<dbReference type="Pfam" id="PF26175">
    <property type="entry name" value="HTH_FAR1"/>
    <property type="match status" value="1"/>
</dbReference>
<evidence type="ECO:0000256" key="2">
    <source>
        <dbReference type="ARBA" id="ARBA00022771"/>
    </source>
</evidence>
<dbReference type="Proteomes" id="UP001497457">
    <property type="component" value="Chromosome 27b"/>
</dbReference>
<dbReference type="InterPro" id="IPR004330">
    <property type="entry name" value="FAR1_DNA_bnd_dom"/>
</dbReference>
<evidence type="ECO:0000313" key="6">
    <source>
        <dbReference type="EMBL" id="CAL5008547.1"/>
    </source>
</evidence>
<sequence>MCNMSAHTQILEELAEYEYIIERTFHSEDEGYEFFNAFARNKGFSLRKGNVRHTANKDGIKCRQYVCAKQGARQPKLLNRPNMKRRPRALTRFNCPFEVVIKHNPEMNIWYVDKYIDTHNHVMARLNEVGFLFSHRRISESQKKDILAYETAGIRKYEIMDVMEQKYGNPDNVGYVRKDLYNFSYLNKKAKIANGDANAVLQFMKQKQQEDSEFFFDYQTSTEGRLLNLFWCDGQSRLDYQAFGDLVIFDSTYRTNRYKMPFVPFVGLNHHRSTTIFGCAIVSHETVESFEWLLRTLLAAMYNKEPRSIITDGDRAMRKAIRVVLPNTDHRLCTWHIERNAAKFLHHSMLPGFRRLIYIRGTPETFESRWQSFLKQHIKTGKRRRRRKHRRWLTKMYIIRRLWAASYLKNKYFLGAKSNQRSESLNSRLHKHLDRKMTLYDMVDHYFHCLSRIRRNESQLDCEASQSIPVAITEHQVLETSAAKCFTPANFYLVQKEIERTGMYDTVEILESEVSTKYIIAARGGSKVFEVDCDDEETLANVSCSCLKFECEGIPCCHIMVVLIRLGAAMPQCCVLNRWTLNSKSGSATDTSDHVRSMKGTRLNEIYNLAKPVFEEASCSIDDFLRWKQILQHEREEKRKRDDIGGECSSAEDQHNNVEAEAAQINVQDPEIVQGKGAPKRMKSFLDKPVIRRCSKCKATDHDKRTCPKIKRRT</sequence>
<dbReference type="AlphaFoldDB" id="A0ABC9BWV8"/>
<evidence type="ECO:0000256" key="4">
    <source>
        <dbReference type="PROSITE-ProRule" id="PRU00325"/>
    </source>
</evidence>
<dbReference type="InterPro" id="IPR006564">
    <property type="entry name" value="Znf_PMZ"/>
</dbReference>
<dbReference type="InterPro" id="IPR058778">
    <property type="entry name" value="HTH_FAR1-11-like"/>
</dbReference>
<evidence type="ECO:0000256" key="3">
    <source>
        <dbReference type="ARBA" id="ARBA00022833"/>
    </source>
</evidence>
<keyword evidence="2 4" id="KW-0863">Zinc-finger</keyword>
<dbReference type="InterPro" id="IPR007527">
    <property type="entry name" value="Znf_SWIM"/>
</dbReference>
<dbReference type="Pfam" id="PF03101">
    <property type="entry name" value="FAR1"/>
    <property type="match status" value="1"/>
</dbReference>
<dbReference type="EMBL" id="OZ075137">
    <property type="protein sequence ID" value="CAL5008547.1"/>
    <property type="molecule type" value="Genomic_DNA"/>
</dbReference>
<accession>A0ABC9BWV8</accession>
<dbReference type="PANTHER" id="PTHR47718">
    <property type="entry name" value="OS01G0519700 PROTEIN"/>
    <property type="match status" value="1"/>
</dbReference>
<keyword evidence="7" id="KW-1185">Reference proteome</keyword>
<dbReference type="InterPro" id="IPR018289">
    <property type="entry name" value="MULE_transposase_dom"/>
</dbReference>
<dbReference type="Pfam" id="PF04434">
    <property type="entry name" value="SWIM"/>
    <property type="match status" value="1"/>
</dbReference>
<dbReference type="SMART" id="SM00575">
    <property type="entry name" value="ZnF_PMZ"/>
    <property type="match status" value="1"/>
</dbReference>
<proteinExistence type="predicted"/>
<organism evidence="6 7">
    <name type="scientific">Urochloa decumbens</name>
    <dbReference type="NCBI Taxonomy" id="240449"/>
    <lineage>
        <taxon>Eukaryota</taxon>
        <taxon>Viridiplantae</taxon>
        <taxon>Streptophyta</taxon>
        <taxon>Embryophyta</taxon>
        <taxon>Tracheophyta</taxon>
        <taxon>Spermatophyta</taxon>
        <taxon>Magnoliopsida</taxon>
        <taxon>Liliopsida</taxon>
        <taxon>Poales</taxon>
        <taxon>Poaceae</taxon>
        <taxon>PACMAD clade</taxon>
        <taxon>Panicoideae</taxon>
        <taxon>Panicodae</taxon>
        <taxon>Paniceae</taxon>
        <taxon>Melinidinae</taxon>
        <taxon>Urochloa</taxon>
    </lineage>
</organism>
<reference evidence="6 7" key="2">
    <citation type="submission" date="2024-10" db="EMBL/GenBank/DDBJ databases">
        <authorList>
            <person name="Ryan C."/>
        </authorList>
    </citation>
    <scope>NUCLEOTIDE SEQUENCE [LARGE SCALE GENOMIC DNA]</scope>
</reference>
<evidence type="ECO:0000259" key="5">
    <source>
        <dbReference type="PROSITE" id="PS50966"/>
    </source>
</evidence>
<reference evidence="7" key="1">
    <citation type="submission" date="2024-06" db="EMBL/GenBank/DDBJ databases">
        <authorList>
            <person name="Ryan C."/>
        </authorList>
    </citation>
    <scope>NUCLEOTIDE SEQUENCE [LARGE SCALE GENOMIC DNA]</scope>
</reference>
<protein>
    <recommendedName>
        <fullName evidence="5">SWIM-type domain-containing protein</fullName>
    </recommendedName>
</protein>
<keyword evidence="1" id="KW-0479">Metal-binding</keyword>